<dbReference type="InterPro" id="IPR040155">
    <property type="entry name" value="CEBPZ/Mak21-like"/>
</dbReference>
<dbReference type="InterPro" id="IPR016024">
    <property type="entry name" value="ARM-type_fold"/>
</dbReference>
<feature type="compositionally biased region" description="Acidic residues" evidence="2">
    <location>
        <begin position="712"/>
        <end position="721"/>
    </location>
</feature>
<dbReference type="EMBL" id="JPKY01000088">
    <property type="protein sequence ID" value="KFH42670.1"/>
    <property type="molecule type" value="Genomic_DNA"/>
</dbReference>
<dbReference type="AlphaFoldDB" id="A0A086SZY8"/>
<dbReference type="GO" id="GO:0030690">
    <property type="term" value="C:Noc1p-Noc2p complex"/>
    <property type="evidence" value="ECO:0007669"/>
    <property type="project" value="EnsemblFungi"/>
</dbReference>
<feature type="compositionally biased region" description="Polar residues" evidence="2">
    <location>
        <begin position="27"/>
        <end position="40"/>
    </location>
</feature>
<proteinExistence type="inferred from homology"/>
<evidence type="ECO:0000313" key="4">
    <source>
        <dbReference type="EMBL" id="KFH42670.1"/>
    </source>
</evidence>
<name>A0A086SZY8_HAPC1</name>
<comment type="caution">
    <text evidence="4">The sequence shown here is derived from an EMBL/GenBank/DDBJ whole genome shotgun (WGS) entry which is preliminary data.</text>
</comment>
<feature type="compositionally biased region" description="Acidic residues" evidence="2">
    <location>
        <begin position="146"/>
        <end position="182"/>
    </location>
</feature>
<dbReference type="HOGENOM" id="CLU_003417_0_0_1"/>
<feature type="region of interest" description="Disordered" evidence="2">
    <location>
        <begin position="887"/>
        <end position="982"/>
    </location>
</feature>
<organism evidence="4 5">
    <name type="scientific">Hapsidospora chrysogenum (strain ATCC 11550 / CBS 779.69 / DSM 880 / IAM 14645 / JCM 23072 / IMI 49137)</name>
    <name type="common">Acremonium chrysogenum</name>
    <dbReference type="NCBI Taxonomy" id="857340"/>
    <lineage>
        <taxon>Eukaryota</taxon>
        <taxon>Fungi</taxon>
        <taxon>Dikarya</taxon>
        <taxon>Ascomycota</taxon>
        <taxon>Pezizomycotina</taxon>
        <taxon>Sordariomycetes</taxon>
        <taxon>Hypocreomycetidae</taxon>
        <taxon>Hypocreales</taxon>
        <taxon>Bionectriaceae</taxon>
        <taxon>Hapsidospora</taxon>
    </lineage>
</organism>
<feature type="region of interest" description="Disordered" evidence="2">
    <location>
        <begin position="508"/>
        <end position="557"/>
    </location>
</feature>
<dbReference type="GO" id="GO:0005730">
    <property type="term" value="C:nucleolus"/>
    <property type="evidence" value="ECO:0007669"/>
    <property type="project" value="EnsemblFungi"/>
</dbReference>
<evidence type="ECO:0000259" key="3">
    <source>
        <dbReference type="Pfam" id="PF03914"/>
    </source>
</evidence>
<dbReference type="Pfam" id="PF03914">
    <property type="entry name" value="CBF"/>
    <property type="match status" value="1"/>
</dbReference>
<protein>
    <submittedName>
        <fullName evidence="4">Ribosome biogenesis protein-like protein</fullName>
    </submittedName>
</protein>
<dbReference type="PANTHER" id="PTHR12048">
    <property type="entry name" value="CCAAT-BINDING FACTOR-RELATED"/>
    <property type="match status" value="1"/>
</dbReference>
<dbReference type="Proteomes" id="UP000029964">
    <property type="component" value="Unassembled WGS sequence"/>
</dbReference>
<feature type="domain" description="CCAAT-binding factor" evidence="3">
    <location>
        <begin position="609"/>
        <end position="763"/>
    </location>
</feature>
<sequence length="1006" mass="111164">MAKPNQKGKSPKGPKSPKGRRSLDENGLSQLTSKIDQNLNDSSSRKDQKRKKPPTTESASQDRKRQRNSGNGPPKSTAKADQTAALLEEIRALGGDEEDLKLIQDIDSSDEEAVKGGKAPADKRLRDELAALSKELGLAEYQPSEASDDDEVAGEEDEEDEDELDEDDEDEEEEEDGEEDGQEAPRKIGNMTFEPRADWHATKLPKLPGPSSDQVGPFAGAIEALKSHARTLLDEDAAKYKTSAFASSSHKFLATMVSSGTLSDKVSALTLAIQPSPVHNIKAFDALMNLAAKKSRAQAIGAIGALVDMLGQGAVLPSDRRLRIFANQPGLVGTLQKTSTRSWRPGQPLPGKITDMHLISWAYEDWLKDTYFKMLQLLESWSSDEIEYSRSRALDFVYGLLKDKPEQEANLLRLLVNKLGDRDRKIASRASYLLLQLQTSHPGMKPIIVRTVEQEILLHPSQDHRAKYYAINTLNQTILSNKEPDVAQSLMRVYFELFVTLLKSGSLGIGPQKDDDDKPKGPDKKSGVSGKPGANGPDKKSGAPGKPPHKNGVSKPGEQDIEAADKLVSAILTGVNRAAPFVGENDAIMEKHMDTLFRIAHSANFNTGIQALLLIQHLSSARQLGTDRFYRTLYESLLDPRLVSSSKQALYLNLLLRALKNDVDVRRVKAFAKRMLQVCHLHQPPFVCGVLYLISHLRGTFPDLGTLIDEPEESVFDDDEPAEKRPAYDGRKRDPEYSNAQRSCLWEMIPVQSHFHPSVSVFASALADKSQKVQKPDLDSHSLIRFLDKFVYKNPKAADTARGVSIMQPLKATKDLGDIWLGSRAAGSGPTSVNSASFWNKKSEEVAAEDAFFHKYFQHAAKAPKKPKAAVGEDDEDEDEDEIWKALVASRPDVDGDDVSEGFDDLDEDEMASDEEDEDEDLADMSLGEEDSDDDMVDIEGSEDEEDAASDGLVAVEEDEDGIDIRDKNDKKEKRKSRRKEMKALPMFASTDDYAELLAQEEDGIF</sequence>
<feature type="compositionally biased region" description="Acidic residues" evidence="2">
    <location>
        <begin position="895"/>
        <end position="949"/>
    </location>
</feature>
<dbReference type="STRING" id="857340.A0A086SZY8"/>
<dbReference type="PANTHER" id="PTHR12048:SF0">
    <property type="entry name" value="CCAAT_ENHANCER-BINDING PROTEIN ZETA"/>
    <property type="match status" value="1"/>
</dbReference>
<dbReference type="GO" id="GO:0000027">
    <property type="term" value="P:ribosomal large subunit assembly"/>
    <property type="evidence" value="ECO:0007669"/>
    <property type="project" value="EnsemblFungi"/>
</dbReference>
<dbReference type="OrthoDB" id="28947at2759"/>
<evidence type="ECO:0000256" key="1">
    <source>
        <dbReference type="ARBA" id="ARBA00007797"/>
    </source>
</evidence>
<keyword evidence="5" id="KW-1185">Reference proteome</keyword>
<feature type="region of interest" description="Disordered" evidence="2">
    <location>
        <begin position="712"/>
        <end position="735"/>
    </location>
</feature>
<accession>A0A086SZY8</accession>
<gene>
    <name evidence="4" type="ORF">ACRE_065950</name>
</gene>
<feature type="compositionally biased region" description="Basic and acidic residues" evidence="2">
    <location>
        <begin position="112"/>
        <end position="129"/>
    </location>
</feature>
<feature type="compositionally biased region" description="Basic and acidic residues" evidence="2">
    <location>
        <begin position="963"/>
        <end position="972"/>
    </location>
</feature>
<dbReference type="InterPro" id="IPR005612">
    <property type="entry name" value="CCAAT-binding_factor"/>
</dbReference>
<evidence type="ECO:0000313" key="5">
    <source>
        <dbReference type="Proteomes" id="UP000029964"/>
    </source>
</evidence>
<feature type="compositionally biased region" description="Basic residues" evidence="2">
    <location>
        <begin position="9"/>
        <end position="20"/>
    </location>
</feature>
<comment type="similarity">
    <text evidence="1">Belongs to the CBF/MAK21 family.</text>
</comment>
<evidence type="ECO:0000256" key="2">
    <source>
        <dbReference type="SAM" id="MobiDB-lite"/>
    </source>
</evidence>
<feature type="region of interest" description="Disordered" evidence="2">
    <location>
        <begin position="1"/>
        <end position="188"/>
    </location>
</feature>
<dbReference type="SUPFAM" id="SSF48371">
    <property type="entry name" value="ARM repeat"/>
    <property type="match status" value="1"/>
</dbReference>
<feature type="compositionally biased region" description="Basic and acidic residues" evidence="2">
    <location>
        <begin position="722"/>
        <end position="735"/>
    </location>
</feature>
<reference evidence="5" key="1">
    <citation type="journal article" date="2014" name="Genome Announc.">
        <title>Genome sequence and annotation of Acremonium chrysogenum, producer of the beta-lactam antibiotic cephalosporin C.</title>
        <authorList>
            <person name="Terfehr D."/>
            <person name="Dahlmann T.A."/>
            <person name="Specht T."/>
            <person name="Zadra I."/>
            <person name="Kuernsteiner H."/>
            <person name="Kueck U."/>
        </authorList>
    </citation>
    <scope>NUCLEOTIDE SEQUENCE [LARGE SCALE GENOMIC DNA]</scope>
    <source>
        <strain evidence="5">ATCC 11550 / CBS 779.69 / DSM 880 / IAM 14645 / JCM 23072 / IMI 49137</strain>
    </source>
</reference>
<dbReference type="GO" id="GO:0042802">
    <property type="term" value="F:identical protein binding"/>
    <property type="evidence" value="ECO:0007669"/>
    <property type="project" value="EnsemblFungi"/>
</dbReference>
<feature type="compositionally biased region" description="Basic and acidic residues" evidence="2">
    <location>
        <begin position="512"/>
        <end position="526"/>
    </location>
</feature>